<feature type="transmembrane region" description="Helical" evidence="2">
    <location>
        <begin position="29"/>
        <end position="49"/>
    </location>
</feature>
<dbReference type="AlphaFoldDB" id="A0A1I3KLC2"/>
<gene>
    <name evidence="3" type="ORF">SAMN04487991_0730</name>
</gene>
<accession>A0A1I3KLC2</accession>
<keyword evidence="4" id="KW-1185">Reference proteome</keyword>
<proteinExistence type="predicted"/>
<dbReference type="RefSeq" id="WP_090057427.1">
    <property type="nucleotide sequence ID" value="NZ_FORH01000001.1"/>
</dbReference>
<keyword evidence="2" id="KW-1133">Transmembrane helix</keyword>
<keyword evidence="2" id="KW-0472">Membrane</keyword>
<sequence length="85" mass="9456">MTELADPRPYTGHSTTGAPQPSDGLKTLWPLWLALILMLFLALFARHILPVTPSAPASQGLDWQELDWQELDWHGNSAGPIRHSD</sequence>
<dbReference type="Proteomes" id="UP000199630">
    <property type="component" value="Unassembled WGS sequence"/>
</dbReference>
<protein>
    <submittedName>
        <fullName evidence="3">Uncharacterized protein</fullName>
    </submittedName>
</protein>
<organism evidence="3 4">
    <name type="scientific">Celeribacter neptunius</name>
    <dbReference type="NCBI Taxonomy" id="588602"/>
    <lineage>
        <taxon>Bacteria</taxon>
        <taxon>Pseudomonadati</taxon>
        <taxon>Pseudomonadota</taxon>
        <taxon>Alphaproteobacteria</taxon>
        <taxon>Rhodobacterales</taxon>
        <taxon>Roseobacteraceae</taxon>
        <taxon>Celeribacter</taxon>
    </lineage>
</organism>
<evidence type="ECO:0000313" key="4">
    <source>
        <dbReference type="Proteomes" id="UP000199630"/>
    </source>
</evidence>
<dbReference type="EMBL" id="FORH01000001">
    <property type="protein sequence ID" value="SFI73299.1"/>
    <property type="molecule type" value="Genomic_DNA"/>
</dbReference>
<evidence type="ECO:0000256" key="2">
    <source>
        <dbReference type="SAM" id="Phobius"/>
    </source>
</evidence>
<name>A0A1I3KLC2_9RHOB</name>
<feature type="region of interest" description="Disordered" evidence="1">
    <location>
        <begin position="1"/>
        <end position="23"/>
    </location>
</feature>
<evidence type="ECO:0000313" key="3">
    <source>
        <dbReference type="EMBL" id="SFI73299.1"/>
    </source>
</evidence>
<keyword evidence="2" id="KW-0812">Transmembrane</keyword>
<reference evidence="4" key="1">
    <citation type="submission" date="2016-10" db="EMBL/GenBank/DDBJ databases">
        <authorList>
            <person name="Varghese N."/>
            <person name="Submissions S."/>
        </authorList>
    </citation>
    <scope>NUCLEOTIDE SEQUENCE [LARGE SCALE GENOMIC DNA]</scope>
    <source>
        <strain evidence="4">DSM 26471</strain>
    </source>
</reference>
<evidence type="ECO:0000256" key="1">
    <source>
        <dbReference type="SAM" id="MobiDB-lite"/>
    </source>
</evidence>